<dbReference type="AlphaFoldDB" id="A0A2Z5G527"/>
<organism evidence="1 2">
    <name type="scientific">Acidisarcina polymorpha</name>
    <dbReference type="NCBI Taxonomy" id="2211140"/>
    <lineage>
        <taxon>Bacteria</taxon>
        <taxon>Pseudomonadati</taxon>
        <taxon>Acidobacteriota</taxon>
        <taxon>Terriglobia</taxon>
        <taxon>Terriglobales</taxon>
        <taxon>Acidobacteriaceae</taxon>
        <taxon>Acidisarcina</taxon>
    </lineage>
</organism>
<dbReference type="RefSeq" id="WP_114209084.1">
    <property type="nucleotide sequence ID" value="NZ_CP030840.1"/>
</dbReference>
<sequence>MPARNSFDYAVLRVVPRVERGEFINAGVVAFCLEQRFLEARIVIDEARLLALWPDIDLDAVRRHLEAIPKICAADSTAGPIAQLSQRERFHWIVSPRSTIIQVSPVHTGICDHPAESLEHLSRLFLGTESIEAAPARVEMIDAQP</sequence>
<accession>A0A2Z5G527</accession>
<dbReference type="OrthoDB" id="9803207at2"/>
<evidence type="ECO:0000313" key="2">
    <source>
        <dbReference type="Proteomes" id="UP000253606"/>
    </source>
</evidence>
<gene>
    <name evidence="1" type="ORF">ACPOL_5012</name>
</gene>
<dbReference type="InterPro" id="IPR021398">
    <property type="entry name" value="DUF3037"/>
</dbReference>
<dbReference type="Pfam" id="PF11236">
    <property type="entry name" value="DUF3037"/>
    <property type="match status" value="1"/>
</dbReference>
<dbReference type="KEGG" id="abas:ACPOL_5012"/>
<protein>
    <recommendedName>
        <fullName evidence="3">DUF3037 domain-containing protein</fullName>
    </recommendedName>
</protein>
<evidence type="ECO:0008006" key="3">
    <source>
        <dbReference type="Google" id="ProtNLM"/>
    </source>
</evidence>
<dbReference type="Proteomes" id="UP000253606">
    <property type="component" value="Chromosome"/>
</dbReference>
<evidence type="ECO:0000313" key="1">
    <source>
        <dbReference type="EMBL" id="AXC14272.1"/>
    </source>
</evidence>
<proteinExistence type="predicted"/>
<dbReference type="EMBL" id="CP030840">
    <property type="protein sequence ID" value="AXC14272.1"/>
    <property type="molecule type" value="Genomic_DNA"/>
</dbReference>
<name>A0A2Z5G527_9BACT</name>
<reference evidence="1 2" key="1">
    <citation type="journal article" date="2018" name="Front. Microbiol.">
        <title>Hydrolytic Capabilities as a Key to Environmental Success: Chitinolytic and Cellulolytic Acidobacteria From Acidic Sub-arctic Soils and Boreal Peatlands.</title>
        <authorList>
            <person name="Belova S.E."/>
            <person name="Ravin N.V."/>
            <person name="Pankratov T.A."/>
            <person name="Rakitin A.L."/>
            <person name="Ivanova A.A."/>
            <person name="Beletsky A.V."/>
            <person name="Mardanov A.V."/>
            <person name="Sinninghe Damste J.S."/>
            <person name="Dedysh S.N."/>
        </authorList>
    </citation>
    <scope>NUCLEOTIDE SEQUENCE [LARGE SCALE GENOMIC DNA]</scope>
    <source>
        <strain evidence="1 2">SBC82</strain>
    </source>
</reference>
<keyword evidence="2" id="KW-1185">Reference proteome</keyword>